<organism evidence="1 2">
    <name type="scientific">Camellia sinensis var. sinensis</name>
    <name type="common">China tea</name>
    <dbReference type="NCBI Taxonomy" id="542762"/>
    <lineage>
        <taxon>Eukaryota</taxon>
        <taxon>Viridiplantae</taxon>
        <taxon>Streptophyta</taxon>
        <taxon>Embryophyta</taxon>
        <taxon>Tracheophyta</taxon>
        <taxon>Spermatophyta</taxon>
        <taxon>Magnoliopsida</taxon>
        <taxon>eudicotyledons</taxon>
        <taxon>Gunneridae</taxon>
        <taxon>Pentapetalae</taxon>
        <taxon>asterids</taxon>
        <taxon>Ericales</taxon>
        <taxon>Theaceae</taxon>
        <taxon>Camellia</taxon>
    </lineage>
</organism>
<dbReference type="STRING" id="542762.A0A4S4ELH6"/>
<dbReference type="AlphaFoldDB" id="A0A4S4ELH6"/>
<name>A0A4S4ELH6_CAMSN</name>
<dbReference type="PANTHER" id="PTHR46087">
    <property type="entry name" value="PUTATIVE, EXPRESSED-RELATED"/>
    <property type="match status" value="1"/>
</dbReference>
<accession>A0A4S4ELH6</accession>
<evidence type="ECO:0000313" key="1">
    <source>
        <dbReference type="EMBL" id="THG17478.1"/>
    </source>
</evidence>
<evidence type="ECO:0000313" key="2">
    <source>
        <dbReference type="Proteomes" id="UP000306102"/>
    </source>
</evidence>
<sequence>MGVMSRRVLPICGKVCFFYPSLRARSRQPVKWYKNLFADIFPRSQSSVGITFCNSCASYLLGRHSSGAIARDNNGLLPIHLASIKATWMLSGHCFSIGLIQGNCSIVMVKIFFMLLPRAEDITCKFSSMLLRPANQVYDRPIPLAGRPSQVYSRPTHLYGQFIQLSRADLDVKAELFSGYEQSNFWQVERFLKDVLVCARTVSRPLFKLF</sequence>
<gene>
    <name evidence="1" type="ORF">TEA_006868</name>
</gene>
<dbReference type="EMBL" id="SDRB02003528">
    <property type="protein sequence ID" value="THG17478.1"/>
    <property type="molecule type" value="Genomic_DNA"/>
</dbReference>
<dbReference type="Proteomes" id="UP000306102">
    <property type="component" value="Unassembled WGS sequence"/>
</dbReference>
<dbReference type="InterPro" id="IPR055296">
    <property type="entry name" value="SRL2-like"/>
</dbReference>
<dbReference type="PANTHER" id="PTHR46087:SF1">
    <property type="entry name" value="ARM REPEAT SUPERFAMILY PROTEIN"/>
    <property type="match status" value="1"/>
</dbReference>
<keyword evidence="2" id="KW-1185">Reference proteome</keyword>
<reference evidence="1 2" key="1">
    <citation type="journal article" date="2018" name="Proc. Natl. Acad. Sci. U.S.A.">
        <title>Draft genome sequence of Camellia sinensis var. sinensis provides insights into the evolution of the tea genome and tea quality.</title>
        <authorList>
            <person name="Wei C."/>
            <person name="Yang H."/>
            <person name="Wang S."/>
            <person name="Zhao J."/>
            <person name="Liu C."/>
            <person name="Gao L."/>
            <person name="Xia E."/>
            <person name="Lu Y."/>
            <person name="Tai Y."/>
            <person name="She G."/>
            <person name="Sun J."/>
            <person name="Cao H."/>
            <person name="Tong W."/>
            <person name="Gao Q."/>
            <person name="Li Y."/>
            <person name="Deng W."/>
            <person name="Jiang X."/>
            <person name="Wang W."/>
            <person name="Chen Q."/>
            <person name="Zhang S."/>
            <person name="Li H."/>
            <person name="Wu J."/>
            <person name="Wang P."/>
            <person name="Li P."/>
            <person name="Shi C."/>
            <person name="Zheng F."/>
            <person name="Jian J."/>
            <person name="Huang B."/>
            <person name="Shan D."/>
            <person name="Shi M."/>
            <person name="Fang C."/>
            <person name="Yue Y."/>
            <person name="Li F."/>
            <person name="Li D."/>
            <person name="Wei S."/>
            <person name="Han B."/>
            <person name="Jiang C."/>
            <person name="Yin Y."/>
            <person name="Xia T."/>
            <person name="Zhang Z."/>
            <person name="Bennetzen J.L."/>
            <person name="Zhao S."/>
            <person name="Wan X."/>
        </authorList>
    </citation>
    <scope>NUCLEOTIDE SEQUENCE [LARGE SCALE GENOMIC DNA]</scope>
    <source>
        <strain evidence="2">cv. Shuchazao</strain>
        <tissue evidence="1">Leaf</tissue>
    </source>
</reference>
<comment type="caution">
    <text evidence="1">The sequence shown here is derived from an EMBL/GenBank/DDBJ whole genome shotgun (WGS) entry which is preliminary data.</text>
</comment>
<proteinExistence type="predicted"/>
<protein>
    <submittedName>
        <fullName evidence="1">Uncharacterized protein</fullName>
    </submittedName>
</protein>